<gene>
    <name evidence="2" type="ORF">g.26805</name>
</gene>
<evidence type="ECO:0000256" key="1">
    <source>
        <dbReference type="SAM" id="MobiDB-lite"/>
    </source>
</evidence>
<name>A0A1B6LYE4_9HEMI</name>
<reference evidence="2" key="1">
    <citation type="submission" date="2015-11" db="EMBL/GenBank/DDBJ databases">
        <title>De novo transcriptome assembly of four potential Pierce s Disease insect vectors from Arizona vineyards.</title>
        <authorList>
            <person name="Tassone E.E."/>
        </authorList>
    </citation>
    <scope>NUCLEOTIDE SEQUENCE</scope>
</reference>
<dbReference type="AlphaFoldDB" id="A0A1B6LYE4"/>
<organism evidence="2">
    <name type="scientific">Graphocephala atropunctata</name>
    <dbReference type="NCBI Taxonomy" id="36148"/>
    <lineage>
        <taxon>Eukaryota</taxon>
        <taxon>Metazoa</taxon>
        <taxon>Ecdysozoa</taxon>
        <taxon>Arthropoda</taxon>
        <taxon>Hexapoda</taxon>
        <taxon>Insecta</taxon>
        <taxon>Pterygota</taxon>
        <taxon>Neoptera</taxon>
        <taxon>Paraneoptera</taxon>
        <taxon>Hemiptera</taxon>
        <taxon>Auchenorrhyncha</taxon>
        <taxon>Membracoidea</taxon>
        <taxon>Cicadellidae</taxon>
        <taxon>Cicadellinae</taxon>
        <taxon>Cicadellini</taxon>
        <taxon>Graphocephala</taxon>
    </lineage>
</organism>
<proteinExistence type="predicted"/>
<protein>
    <submittedName>
        <fullName evidence="2">Uncharacterized protein</fullName>
    </submittedName>
</protein>
<feature type="region of interest" description="Disordered" evidence="1">
    <location>
        <begin position="157"/>
        <end position="181"/>
    </location>
</feature>
<feature type="region of interest" description="Disordered" evidence="1">
    <location>
        <begin position="260"/>
        <end position="279"/>
    </location>
</feature>
<dbReference type="EMBL" id="GEBQ01011302">
    <property type="protein sequence ID" value="JAT28675.1"/>
    <property type="molecule type" value="Transcribed_RNA"/>
</dbReference>
<feature type="region of interest" description="Disordered" evidence="1">
    <location>
        <begin position="413"/>
        <end position="432"/>
    </location>
</feature>
<feature type="non-terminal residue" evidence="2">
    <location>
        <position position="450"/>
    </location>
</feature>
<sequence length="450" mass="47024">MVVLESPSGPVGLLESHQPASVPMVVDSAVSSTPSSPRSTLKIVPKRFINLHSWLGPICAKSLKEFMQLFRNQNTAVNPAQQIQLLQQQQYQHLAATQQQQQLAGLAPAPGATFAPATPYIINPQEPYVIAAAGPTVMPQYYGVPWSVYPANIIQQGTTTQQRRPLTPSSASDNPSNLPQVQPSQYQVIPAYYDQNGSMVIRSISAGAPQTMRLVSPAPVLVNTGTPGSSMRLLGSQTQQITTPPSSIYSGTQPASLYSTPTANGTTISGLPPQSGSAAPGYSTNLASLTSSLSSLGAGLGLSTGSSGRRDSFDRNTSAFSPSLEYGRQKWPQSYGALGTVTASPSPLGLASGSVSPPPTLGSSAGLQLGALTTSANRTLLSAAPGAEAMTKFRAASTMLGTNSLFAKLGTVPRTLGGGGTSPLETKPTGRSRLLEDFRNNRYPSLQLRD</sequence>
<evidence type="ECO:0000313" key="2">
    <source>
        <dbReference type="EMBL" id="JAT28675.1"/>
    </source>
</evidence>
<accession>A0A1B6LYE4</accession>
<feature type="compositionally biased region" description="Polar residues" evidence="1">
    <location>
        <begin position="163"/>
        <end position="181"/>
    </location>
</feature>